<dbReference type="AlphaFoldDB" id="A0A1G8UDR9"/>
<evidence type="ECO:0000259" key="1">
    <source>
        <dbReference type="Pfam" id="PF13304"/>
    </source>
</evidence>
<dbReference type="InterPro" id="IPR003959">
    <property type="entry name" value="ATPase_AAA_core"/>
</dbReference>
<sequence length="502" mass="56257">MAYLIPNSWDDYGHKTLFTLIVFDEYHKEIHIGDVKIAYIGKTFGWTGENLPEAFNYLAENFYSLGQDADYYKRLMEEASEFLRTEILRALGDVAYDPIKLDIVKNDVVFIKSLMRSVDFSTIEQQFRRILAGGAPLTAYEFTYEKVQSEEYAGLSIKVDVSPESTPPSNVHILIGRNGVGKTTILNNMVDTLIGVQKHEDAGQFTIPSFFNPNGLPLPAGYFSGVVSVSFSAFDPFVPPDDQTDISADIRYCYVGLKKKVGEVGNEHWAIKGDEDLCGDFINSLGLCLSLTAKRARWINAVARLESDVNFADMNLSQLVNLYEQDRNLFLIAAYKIFKRMSSGHSIVLLSITRLIETVDEKTLVLIDEPESHLHPPLLSSFTRALSDLLLDRNGVAIIATHSPVVLQEVPKSCVSVVRRSRLNCMVERPETETFGENVGVLTREVFGLEVTNSGFHNLLNSSVNKGLSYEQVEEEYSHQIGFEGRAILQSMIFTRDLQKGS</sequence>
<dbReference type="EMBL" id="FNEM01000009">
    <property type="protein sequence ID" value="SDJ51872.1"/>
    <property type="molecule type" value="Genomic_DNA"/>
</dbReference>
<evidence type="ECO:0000313" key="3">
    <source>
        <dbReference type="Proteomes" id="UP000199527"/>
    </source>
</evidence>
<organism evidence="2 3">
    <name type="scientific">Ferrimonas sediminum</name>
    <dbReference type="NCBI Taxonomy" id="718193"/>
    <lineage>
        <taxon>Bacteria</taxon>
        <taxon>Pseudomonadati</taxon>
        <taxon>Pseudomonadota</taxon>
        <taxon>Gammaproteobacteria</taxon>
        <taxon>Alteromonadales</taxon>
        <taxon>Ferrimonadaceae</taxon>
        <taxon>Ferrimonas</taxon>
    </lineage>
</organism>
<reference evidence="3" key="1">
    <citation type="submission" date="2016-10" db="EMBL/GenBank/DDBJ databases">
        <authorList>
            <person name="Varghese N."/>
            <person name="Submissions S."/>
        </authorList>
    </citation>
    <scope>NUCLEOTIDE SEQUENCE [LARGE SCALE GENOMIC DNA]</scope>
    <source>
        <strain evidence="3">DSM 23317</strain>
    </source>
</reference>
<evidence type="ECO:0000313" key="2">
    <source>
        <dbReference type="EMBL" id="SDJ51872.1"/>
    </source>
</evidence>
<dbReference type="InterPro" id="IPR027417">
    <property type="entry name" value="P-loop_NTPase"/>
</dbReference>
<dbReference type="Gene3D" id="3.40.50.300">
    <property type="entry name" value="P-loop containing nucleotide triphosphate hydrolases"/>
    <property type="match status" value="1"/>
</dbReference>
<gene>
    <name evidence="2" type="ORF">SAMN04488540_10955</name>
</gene>
<keyword evidence="3" id="KW-1185">Reference proteome</keyword>
<dbReference type="SUPFAM" id="SSF52540">
    <property type="entry name" value="P-loop containing nucleoside triphosphate hydrolases"/>
    <property type="match status" value="1"/>
</dbReference>
<dbReference type="PANTHER" id="PTHR43581:SF4">
    <property type="entry name" value="ATP_GTP PHOSPHATASE"/>
    <property type="match status" value="1"/>
</dbReference>
<accession>A0A1G8UDR9</accession>
<name>A0A1G8UDR9_9GAMM</name>
<feature type="domain" description="ATPase AAA-type core" evidence="1">
    <location>
        <begin position="340"/>
        <end position="407"/>
    </location>
</feature>
<dbReference type="Pfam" id="PF13304">
    <property type="entry name" value="AAA_21"/>
    <property type="match status" value="1"/>
</dbReference>
<dbReference type="PANTHER" id="PTHR43581">
    <property type="entry name" value="ATP/GTP PHOSPHATASE"/>
    <property type="match status" value="1"/>
</dbReference>
<dbReference type="InterPro" id="IPR051396">
    <property type="entry name" value="Bact_Antivir_Def_Nuclease"/>
</dbReference>
<proteinExistence type="predicted"/>
<dbReference type="OrthoDB" id="3322489at2"/>
<protein>
    <submittedName>
        <fullName evidence="2">AAA domain-containing protein, putative AbiEii toxin, Type IV TA system</fullName>
    </submittedName>
</protein>
<dbReference type="GO" id="GO:0005524">
    <property type="term" value="F:ATP binding"/>
    <property type="evidence" value="ECO:0007669"/>
    <property type="project" value="InterPro"/>
</dbReference>
<dbReference type="Proteomes" id="UP000199527">
    <property type="component" value="Unassembled WGS sequence"/>
</dbReference>
<dbReference type="GO" id="GO:0016887">
    <property type="term" value="F:ATP hydrolysis activity"/>
    <property type="evidence" value="ECO:0007669"/>
    <property type="project" value="InterPro"/>
</dbReference>